<dbReference type="EMBL" id="JANJYJ010000009">
    <property type="protein sequence ID" value="KAK3189051.1"/>
    <property type="molecule type" value="Genomic_DNA"/>
</dbReference>
<dbReference type="Proteomes" id="UP001281410">
    <property type="component" value="Unassembled WGS sequence"/>
</dbReference>
<comment type="similarity">
    <text evidence="1">Belongs to the PPR family. P subfamily.</text>
</comment>
<protein>
    <recommendedName>
        <fullName evidence="6">Pentatricopeptide repeat-containing protein</fullName>
    </recommendedName>
</protein>
<dbReference type="NCBIfam" id="TIGR00756">
    <property type="entry name" value="PPR"/>
    <property type="match status" value="3"/>
</dbReference>
<name>A0AAD9ZSJ9_9ROSI</name>
<evidence type="ECO:0008006" key="6">
    <source>
        <dbReference type="Google" id="ProtNLM"/>
    </source>
</evidence>
<feature type="repeat" description="PPR" evidence="3">
    <location>
        <begin position="120"/>
        <end position="154"/>
    </location>
</feature>
<evidence type="ECO:0000313" key="5">
    <source>
        <dbReference type="Proteomes" id="UP001281410"/>
    </source>
</evidence>
<keyword evidence="5" id="KW-1185">Reference proteome</keyword>
<dbReference type="InterPro" id="IPR050872">
    <property type="entry name" value="PPR_P_subfamily"/>
</dbReference>
<feature type="repeat" description="PPR" evidence="3">
    <location>
        <begin position="155"/>
        <end position="190"/>
    </location>
</feature>
<dbReference type="PANTHER" id="PTHR46128:SF73">
    <property type="entry name" value="CRIB DOMAIN-CONTAINING PROTEIN"/>
    <property type="match status" value="1"/>
</dbReference>
<feature type="repeat" description="PPR" evidence="3">
    <location>
        <begin position="191"/>
        <end position="225"/>
    </location>
</feature>
<dbReference type="PANTHER" id="PTHR46128">
    <property type="entry name" value="MITOCHONDRIAL GROUP I INTRON SPLICING FACTOR CCM1"/>
    <property type="match status" value="1"/>
</dbReference>
<proteinExistence type="inferred from homology"/>
<evidence type="ECO:0000256" key="3">
    <source>
        <dbReference type="PROSITE-ProRule" id="PRU00708"/>
    </source>
</evidence>
<dbReference type="AlphaFoldDB" id="A0AAD9ZSJ9"/>
<gene>
    <name evidence="4" type="ORF">Dsin_028612</name>
</gene>
<keyword evidence="2" id="KW-0677">Repeat</keyword>
<accession>A0AAD9ZSJ9</accession>
<dbReference type="Pfam" id="PF13041">
    <property type="entry name" value="PPR_2"/>
    <property type="match status" value="2"/>
</dbReference>
<dbReference type="PROSITE" id="PS51375">
    <property type="entry name" value="PPR"/>
    <property type="match status" value="3"/>
</dbReference>
<sequence>METEPETNDESHQPKLGSYKTGDKTFYSLIENYANSGDFKGLEMILCRMRHEQRVFLEKNFIVEEAIGLFSRMVDEFQCRRIVKSFNSVLNVIVQEVLYYRALKFYKHVVNTKHMNILPNTLSFNLVIKTMCKLGLVNDALEVFREMPIRKCVPDVYTYCTLMDGLCCKDNRIEEAVLLLDEMQVEGCFPTPVTFNVLINGLCMKGDLTLATKLVDNMLLKGCEPNEVT</sequence>
<comment type="caution">
    <text evidence="4">The sequence shown here is derived from an EMBL/GenBank/DDBJ whole genome shotgun (WGS) entry which is preliminary data.</text>
</comment>
<organism evidence="4 5">
    <name type="scientific">Dipteronia sinensis</name>
    <dbReference type="NCBI Taxonomy" id="43782"/>
    <lineage>
        <taxon>Eukaryota</taxon>
        <taxon>Viridiplantae</taxon>
        <taxon>Streptophyta</taxon>
        <taxon>Embryophyta</taxon>
        <taxon>Tracheophyta</taxon>
        <taxon>Spermatophyta</taxon>
        <taxon>Magnoliopsida</taxon>
        <taxon>eudicotyledons</taxon>
        <taxon>Gunneridae</taxon>
        <taxon>Pentapetalae</taxon>
        <taxon>rosids</taxon>
        <taxon>malvids</taxon>
        <taxon>Sapindales</taxon>
        <taxon>Sapindaceae</taxon>
        <taxon>Hippocastanoideae</taxon>
        <taxon>Acereae</taxon>
        <taxon>Dipteronia</taxon>
    </lineage>
</organism>
<dbReference type="Gene3D" id="1.25.40.10">
    <property type="entry name" value="Tetratricopeptide repeat domain"/>
    <property type="match status" value="2"/>
</dbReference>
<evidence type="ECO:0000256" key="1">
    <source>
        <dbReference type="ARBA" id="ARBA00007626"/>
    </source>
</evidence>
<evidence type="ECO:0000313" key="4">
    <source>
        <dbReference type="EMBL" id="KAK3189051.1"/>
    </source>
</evidence>
<evidence type="ECO:0000256" key="2">
    <source>
        <dbReference type="ARBA" id="ARBA00022737"/>
    </source>
</evidence>
<reference evidence="4" key="1">
    <citation type="journal article" date="2023" name="Plant J.">
        <title>Genome sequences and population genomics provide insights into the demographic history, inbreeding, and mutation load of two 'living fossil' tree species of Dipteronia.</title>
        <authorList>
            <person name="Feng Y."/>
            <person name="Comes H.P."/>
            <person name="Chen J."/>
            <person name="Zhu S."/>
            <person name="Lu R."/>
            <person name="Zhang X."/>
            <person name="Li P."/>
            <person name="Qiu J."/>
            <person name="Olsen K.M."/>
            <person name="Qiu Y."/>
        </authorList>
    </citation>
    <scope>NUCLEOTIDE SEQUENCE</scope>
    <source>
        <strain evidence="4">NBL</strain>
    </source>
</reference>
<dbReference type="InterPro" id="IPR011990">
    <property type="entry name" value="TPR-like_helical_dom_sf"/>
</dbReference>
<dbReference type="InterPro" id="IPR002885">
    <property type="entry name" value="PPR_rpt"/>
</dbReference>